<gene>
    <name evidence="1" type="ORF">PBRASI_LOCUS9421</name>
</gene>
<dbReference type="InterPro" id="IPR045926">
    <property type="entry name" value="DUF6345"/>
</dbReference>
<keyword evidence="2" id="KW-1185">Reference proteome</keyword>
<dbReference type="Proteomes" id="UP000789739">
    <property type="component" value="Unassembled WGS sequence"/>
</dbReference>
<proteinExistence type="predicted"/>
<evidence type="ECO:0000313" key="2">
    <source>
        <dbReference type="Proteomes" id="UP000789739"/>
    </source>
</evidence>
<sequence>QADNHKNNVIRRHEHQDDETLPVFRLHRPDGINEDRVIDLARSLYGISNYTIKYIDSRIILRSGSHVVEVDTISGGIWTADEASLWNTSIRPELVSDEQAFEIINNLIHNHTLLPKFDEDEPFQLVSGKISGSLLGQQSTVNGSRITHKLDTRTSYRITVNLPNKPHIPIIGGGAKFQFVLGEAGRLIGFNGVWRQPEKKNLEVKIIPKKETDKIFLDKFKNQKLVNFTSSLAYFSAPSSKTQQHLYPVYVYDGTLMVSGKHVPLRQVILPATHFFPFPKKQTPQQSRSHNETENEKRINRRNKLTCGTEWIGESGGLGGSHDNALGFVNGLYDDGWDISFNWGDFNAFKSDWTTDNDDWIDNVDFVFYTGHANKDGWELDGGNSFLTFNEIGLLDRDLEWLVIAACGPLQDDIISPGGGDVFRWEPAFRGGLHLLLGYASVTYDNTDEGRLLTKYAREGQTIINAWFRAAQEIQPSQNTFGPPDGPDIWVGAVWMSSPSSDPSQDHIWDSGSVSADPINFNLMNALWTHC</sequence>
<reference evidence="1" key="1">
    <citation type="submission" date="2021-06" db="EMBL/GenBank/DDBJ databases">
        <authorList>
            <person name="Kallberg Y."/>
            <person name="Tangrot J."/>
            <person name="Rosling A."/>
        </authorList>
    </citation>
    <scope>NUCLEOTIDE SEQUENCE</scope>
    <source>
        <strain evidence="1">BR232B</strain>
    </source>
</reference>
<dbReference type="OrthoDB" id="5306240at2759"/>
<feature type="non-terminal residue" evidence="1">
    <location>
        <position position="1"/>
    </location>
</feature>
<protein>
    <submittedName>
        <fullName evidence="1">4670_t:CDS:1</fullName>
    </submittedName>
</protein>
<evidence type="ECO:0000313" key="1">
    <source>
        <dbReference type="EMBL" id="CAG8634313.1"/>
    </source>
</evidence>
<name>A0A9N9DBY1_9GLOM</name>
<accession>A0A9N9DBY1</accession>
<organism evidence="1 2">
    <name type="scientific">Paraglomus brasilianum</name>
    <dbReference type="NCBI Taxonomy" id="144538"/>
    <lineage>
        <taxon>Eukaryota</taxon>
        <taxon>Fungi</taxon>
        <taxon>Fungi incertae sedis</taxon>
        <taxon>Mucoromycota</taxon>
        <taxon>Glomeromycotina</taxon>
        <taxon>Glomeromycetes</taxon>
        <taxon>Paraglomerales</taxon>
        <taxon>Paraglomeraceae</taxon>
        <taxon>Paraglomus</taxon>
    </lineage>
</organism>
<dbReference type="Pfam" id="PF19872">
    <property type="entry name" value="DUF6345"/>
    <property type="match status" value="1"/>
</dbReference>
<dbReference type="EMBL" id="CAJVPI010002048">
    <property type="protein sequence ID" value="CAG8634313.1"/>
    <property type="molecule type" value="Genomic_DNA"/>
</dbReference>
<dbReference type="AlphaFoldDB" id="A0A9N9DBY1"/>
<comment type="caution">
    <text evidence="1">The sequence shown here is derived from an EMBL/GenBank/DDBJ whole genome shotgun (WGS) entry which is preliminary data.</text>
</comment>